<keyword evidence="5 8" id="KW-1133">Transmembrane helix</keyword>
<dbReference type="RefSeq" id="XP_007392641.1">
    <property type="nucleotide sequence ID" value="XM_007392579.1"/>
</dbReference>
<evidence type="ECO:0000256" key="1">
    <source>
        <dbReference type="ARBA" id="ARBA00004141"/>
    </source>
</evidence>
<evidence type="ECO:0000256" key="6">
    <source>
        <dbReference type="ARBA" id="ARBA00023136"/>
    </source>
</evidence>
<proteinExistence type="inferred from homology"/>
<sequence length="194" mass="21119">MYPPAILPMLAVYVSVAMEAIGDITALAEVSRIAVNGEEFDTRIQDGVLSDGVGGLISALCTVTPPSIFAQNNGVTAITRCLGRLSCNTKSCDKRHHDVSICVGRSVGIRVLSYHRITRRDRFILAATLSFSIGNLIVPSIVTHFFDGNAVFIAAVFNQLLPQENEEDGEDEPGAEVIDIEEHRVRSEKEKYGE</sequence>
<dbReference type="HOGENOM" id="CLU_1402894_0_0_1"/>
<accession>K5VB35</accession>
<gene>
    <name evidence="9" type="ORF">PHACADRAFT_192498</name>
</gene>
<organism evidence="9 10">
    <name type="scientific">Phanerochaete carnosa (strain HHB-10118-sp)</name>
    <name type="common">White-rot fungus</name>
    <name type="synonym">Peniophora carnosa</name>
    <dbReference type="NCBI Taxonomy" id="650164"/>
    <lineage>
        <taxon>Eukaryota</taxon>
        <taxon>Fungi</taxon>
        <taxon>Dikarya</taxon>
        <taxon>Basidiomycota</taxon>
        <taxon>Agaricomycotina</taxon>
        <taxon>Agaricomycetes</taxon>
        <taxon>Polyporales</taxon>
        <taxon>Phanerochaetaceae</taxon>
        <taxon>Phanerochaete</taxon>
    </lineage>
</organism>
<feature type="compositionally biased region" description="Basic and acidic residues" evidence="7">
    <location>
        <begin position="180"/>
        <end position="194"/>
    </location>
</feature>
<comment type="similarity">
    <text evidence="2">Belongs to the nucleobase:cation symporter-2 (NCS2) (TC 2.A.40) family.</text>
</comment>
<dbReference type="GO" id="GO:0005886">
    <property type="term" value="C:plasma membrane"/>
    <property type="evidence" value="ECO:0007669"/>
    <property type="project" value="TreeGrafter"/>
</dbReference>
<dbReference type="KEGG" id="pco:PHACADRAFT_192498"/>
<comment type="subcellular location">
    <subcellularLocation>
        <location evidence="1">Membrane</location>
        <topology evidence="1">Multi-pass membrane protein</topology>
    </subcellularLocation>
</comment>
<evidence type="ECO:0000256" key="2">
    <source>
        <dbReference type="ARBA" id="ARBA00008821"/>
    </source>
</evidence>
<dbReference type="EMBL" id="JH930469">
    <property type="protein sequence ID" value="EKM60096.1"/>
    <property type="molecule type" value="Genomic_DNA"/>
</dbReference>
<dbReference type="PANTHER" id="PTHR42810">
    <property type="entry name" value="PURINE PERMEASE C1399.01C-RELATED"/>
    <property type="match status" value="1"/>
</dbReference>
<feature type="region of interest" description="Disordered" evidence="7">
    <location>
        <begin position="164"/>
        <end position="194"/>
    </location>
</feature>
<feature type="transmembrane region" description="Helical" evidence="8">
    <location>
        <begin position="123"/>
        <end position="142"/>
    </location>
</feature>
<keyword evidence="10" id="KW-1185">Reference proteome</keyword>
<dbReference type="Proteomes" id="UP000008370">
    <property type="component" value="Unassembled WGS sequence"/>
</dbReference>
<dbReference type="InterPro" id="IPR006043">
    <property type="entry name" value="NCS2"/>
</dbReference>
<protein>
    <submittedName>
        <fullName evidence="9">Uncharacterized protein</fullName>
    </submittedName>
</protein>
<dbReference type="OrthoDB" id="1641903at2759"/>
<keyword evidence="6 8" id="KW-0472">Membrane</keyword>
<dbReference type="GO" id="GO:0042907">
    <property type="term" value="F:xanthine transmembrane transporter activity"/>
    <property type="evidence" value="ECO:0007669"/>
    <property type="project" value="TreeGrafter"/>
</dbReference>
<reference evidence="9 10" key="1">
    <citation type="journal article" date="2012" name="BMC Genomics">
        <title>Comparative genomics of the white-rot fungi, Phanerochaete carnosa and P. chrysosporium, to elucidate the genetic basis of the distinct wood types they colonize.</title>
        <authorList>
            <person name="Suzuki H."/>
            <person name="MacDonald J."/>
            <person name="Syed K."/>
            <person name="Salamov A."/>
            <person name="Hori C."/>
            <person name="Aerts A."/>
            <person name="Henrissat B."/>
            <person name="Wiebenga A."/>
            <person name="vanKuyk P.A."/>
            <person name="Barry K."/>
            <person name="Lindquist E."/>
            <person name="LaButti K."/>
            <person name="Lapidus A."/>
            <person name="Lucas S."/>
            <person name="Coutinho P."/>
            <person name="Gong Y."/>
            <person name="Samejima M."/>
            <person name="Mahadevan R."/>
            <person name="Abou-Zaid M."/>
            <person name="de Vries R.P."/>
            <person name="Igarashi K."/>
            <person name="Yadav J.S."/>
            <person name="Grigoriev I.V."/>
            <person name="Master E.R."/>
        </authorList>
    </citation>
    <scope>NUCLEOTIDE SEQUENCE [LARGE SCALE GENOMIC DNA]</scope>
    <source>
        <strain evidence="9 10">HHB-10118-sp</strain>
    </source>
</reference>
<evidence type="ECO:0000256" key="3">
    <source>
        <dbReference type="ARBA" id="ARBA00022448"/>
    </source>
</evidence>
<dbReference type="STRING" id="650164.K5VB35"/>
<dbReference type="AlphaFoldDB" id="K5VB35"/>
<dbReference type="PANTHER" id="PTHR42810:SF2">
    <property type="entry name" value="PURINE PERMEASE C1399.01C-RELATED"/>
    <property type="match status" value="1"/>
</dbReference>
<dbReference type="GeneID" id="18910834"/>
<evidence type="ECO:0000256" key="7">
    <source>
        <dbReference type="SAM" id="MobiDB-lite"/>
    </source>
</evidence>
<feature type="compositionally biased region" description="Acidic residues" evidence="7">
    <location>
        <begin position="164"/>
        <end position="174"/>
    </location>
</feature>
<evidence type="ECO:0000313" key="9">
    <source>
        <dbReference type="EMBL" id="EKM60096.1"/>
    </source>
</evidence>
<dbReference type="GO" id="GO:0000324">
    <property type="term" value="C:fungal-type vacuole"/>
    <property type="evidence" value="ECO:0007669"/>
    <property type="project" value="TreeGrafter"/>
</dbReference>
<keyword evidence="4 8" id="KW-0812">Transmembrane</keyword>
<evidence type="ECO:0000256" key="8">
    <source>
        <dbReference type="SAM" id="Phobius"/>
    </source>
</evidence>
<evidence type="ECO:0000313" key="10">
    <source>
        <dbReference type="Proteomes" id="UP000008370"/>
    </source>
</evidence>
<keyword evidence="3" id="KW-0813">Transport</keyword>
<dbReference type="InParanoid" id="K5VB35"/>
<evidence type="ECO:0000256" key="5">
    <source>
        <dbReference type="ARBA" id="ARBA00022989"/>
    </source>
</evidence>
<dbReference type="Pfam" id="PF00860">
    <property type="entry name" value="Xan_ur_permease"/>
    <property type="match status" value="1"/>
</dbReference>
<name>K5VB35_PHACS</name>
<evidence type="ECO:0000256" key="4">
    <source>
        <dbReference type="ARBA" id="ARBA00022692"/>
    </source>
</evidence>